<proteinExistence type="predicted"/>
<evidence type="ECO:0000313" key="3">
    <source>
        <dbReference type="Proteomes" id="UP001054837"/>
    </source>
</evidence>
<dbReference type="AlphaFoldDB" id="A0AAV4S9Y3"/>
<keyword evidence="3" id="KW-1185">Reference proteome</keyword>
<name>A0AAV4S9Y3_9ARAC</name>
<dbReference type="Proteomes" id="UP001054837">
    <property type="component" value="Unassembled WGS sequence"/>
</dbReference>
<evidence type="ECO:0000313" key="2">
    <source>
        <dbReference type="EMBL" id="GIY29210.1"/>
    </source>
</evidence>
<comment type="caution">
    <text evidence="2">The sequence shown here is derived from an EMBL/GenBank/DDBJ whole genome shotgun (WGS) entry which is preliminary data.</text>
</comment>
<protein>
    <submittedName>
        <fullName evidence="2">Uncharacterized protein</fullName>
    </submittedName>
</protein>
<keyword evidence="1" id="KW-0812">Transmembrane</keyword>
<sequence length="110" mass="12596">MKRNTALAKWKTSPDISFLRNANSWRMGVVENTLSEIQLLGKLPSGTFVGQQLNYSRVLQNNRKTFVCESLHFALSRAIFPRGFKTRGREKSFGLVLPFALWALAFRYVV</sequence>
<reference evidence="2 3" key="1">
    <citation type="submission" date="2021-06" db="EMBL/GenBank/DDBJ databases">
        <title>Caerostris darwini draft genome.</title>
        <authorList>
            <person name="Kono N."/>
            <person name="Arakawa K."/>
        </authorList>
    </citation>
    <scope>NUCLEOTIDE SEQUENCE [LARGE SCALE GENOMIC DNA]</scope>
</reference>
<keyword evidence="1" id="KW-0472">Membrane</keyword>
<accession>A0AAV4S9Y3</accession>
<dbReference type="EMBL" id="BPLQ01007288">
    <property type="protein sequence ID" value="GIY29210.1"/>
    <property type="molecule type" value="Genomic_DNA"/>
</dbReference>
<organism evidence="2 3">
    <name type="scientific">Caerostris darwini</name>
    <dbReference type="NCBI Taxonomy" id="1538125"/>
    <lineage>
        <taxon>Eukaryota</taxon>
        <taxon>Metazoa</taxon>
        <taxon>Ecdysozoa</taxon>
        <taxon>Arthropoda</taxon>
        <taxon>Chelicerata</taxon>
        <taxon>Arachnida</taxon>
        <taxon>Araneae</taxon>
        <taxon>Araneomorphae</taxon>
        <taxon>Entelegynae</taxon>
        <taxon>Araneoidea</taxon>
        <taxon>Araneidae</taxon>
        <taxon>Caerostris</taxon>
    </lineage>
</organism>
<gene>
    <name evidence="2" type="ORF">CDAR_434041</name>
</gene>
<evidence type="ECO:0000256" key="1">
    <source>
        <dbReference type="SAM" id="Phobius"/>
    </source>
</evidence>
<feature type="transmembrane region" description="Helical" evidence="1">
    <location>
        <begin position="92"/>
        <end position="109"/>
    </location>
</feature>
<keyword evidence="1" id="KW-1133">Transmembrane helix</keyword>